<evidence type="ECO:0000256" key="3">
    <source>
        <dbReference type="ARBA" id="ARBA00021907"/>
    </source>
</evidence>
<dbReference type="InterPro" id="IPR040690">
    <property type="entry name" value="FtsX_ECD"/>
</dbReference>
<evidence type="ECO:0000259" key="13">
    <source>
        <dbReference type="Pfam" id="PF18075"/>
    </source>
</evidence>
<evidence type="ECO:0000256" key="8">
    <source>
        <dbReference type="ARBA" id="ARBA00023136"/>
    </source>
</evidence>
<evidence type="ECO:0000256" key="11">
    <source>
        <dbReference type="SAM" id="Phobius"/>
    </source>
</evidence>
<keyword evidence="5 10" id="KW-0132">Cell division</keyword>
<dbReference type="InterPro" id="IPR004513">
    <property type="entry name" value="FtsX"/>
</dbReference>
<evidence type="ECO:0000313" key="15">
    <source>
        <dbReference type="Proteomes" id="UP000179129"/>
    </source>
</evidence>
<feature type="transmembrane region" description="Helical" evidence="11">
    <location>
        <begin position="166"/>
        <end position="196"/>
    </location>
</feature>
<dbReference type="PANTHER" id="PTHR47755">
    <property type="entry name" value="CELL DIVISION PROTEIN FTSX"/>
    <property type="match status" value="1"/>
</dbReference>
<feature type="transmembrane region" description="Helical" evidence="11">
    <location>
        <begin position="217"/>
        <end position="238"/>
    </location>
</feature>
<dbReference type="PANTHER" id="PTHR47755:SF1">
    <property type="entry name" value="CELL DIVISION PROTEIN FTSX"/>
    <property type="match status" value="1"/>
</dbReference>
<keyword evidence="9 10" id="KW-0131">Cell cycle</keyword>
<name>A0A1F5Z2I8_9BACT</name>
<dbReference type="Pfam" id="PF18075">
    <property type="entry name" value="FtsX_ECD"/>
    <property type="match status" value="1"/>
</dbReference>
<keyword evidence="7 11" id="KW-1133">Transmembrane helix</keyword>
<comment type="similarity">
    <text evidence="2 10">Belongs to the ABC-4 integral membrane protein family. FtsX subfamily.</text>
</comment>
<sequence length="285" mass="31904">MLRTLKEAILGFTRAKTMSLFAILVTGFSLLVLGLFYLALLNLNTLIRYLENKVEIVAYLRDNADQSEVGLALEDLSRLEGVSQVRYMSKQEALDNFRADLGPDSDLLQDLETNPVPASFNINMKEGYRDTLHVQRVAERAQAFSFVEEVDYGRDWLRRMDIFKHMVSVVGLSAGALLGLVSIILISSAVKIAIFSRRKEIFIMKIVGATNWYIRRSFLLEGFLKGALGGLLAAGLIFAATTVFNDRVIPITNFSDRYYLYTVLAGGLLGLAGSWISLGRYLRRV</sequence>
<evidence type="ECO:0000256" key="2">
    <source>
        <dbReference type="ARBA" id="ARBA00007379"/>
    </source>
</evidence>
<organism evidence="14 15">
    <name type="scientific">Candidatus Glassbacteria bacterium RIFCSPLOWO2_12_FULL_58_11</name>
    <dbReference type="NCBI Taxonomy" id="1817867"/>
    <lineage>
        <taxon>Bacteria</taxon>
        <taxon>Candidatus Glassiibacteriota</taxon>
    </lineage>
</organism>
<dbReference type="PIRSF" id="PIRSF003097">
    <property type="entry name" value="FtsX"/>
    <property type="match status" value="1"/>
</dbReference>
<feature type="transmembrane region" description="Helical" evidence="11">
    <location>
        <begin position="20"/>
        <end position="40"/>
    </location>
</feature>
<dbReference type="AlphaFoldDB" id="A0A1F5Z2I8"/>
<feature type="domain" description="ABC3 transporter permease C-terminal" evidence="12">
    <location>
        <begin position="174"/>
        <end position="283"/>
    </location>
</feature>
<keyword evidence="6 11" id="KW-0812">Transmembrane</keyword>
<gene>
    <name evidence="14" type="ORF">A3F83_01850</name>
</gene>
<evidence type="ECO:0000313" key="14">
    <source>
        <dbReference type="EMBL" id="OGG06660.1"/>
    </source>
</evidence>
<proteinExistence type="inferred from homology"/>
<reference evidence="14 15" key="1">
    <citation type="journal article" date="2016" name="Nat. Commun.">
        <title>Thousands of microbial genomes shed light on interconnected biogeochemical processes in an aquifer system.</title>
        <authorList>
            <person name="Anantharaman K."/>
            <person name="Brown C.T."/>
            <person name="Hug L.A."/>
            <person name="Sharon I."/>
            <person name="Castelle C.J."/>
            <person name="Probst A.J."/>
            <person name="Thomas B.C."/>
            <person name="Singh A."/>
            <person name="Wilkins M.J."/>
            <person name="Karaoz U."/>
            <person name="Brodie E.L."/>
            <person name="Williams K.H."/>
            <person name="Hubbard S.S."/>
            <person name="Banfield J.F."/>
        </authorList>
    </citation>
    <scope>NUCLEOTIDE SEQUENCE [LARGE SCALE GENOMIC DNA]</scope>
</reference>
<keyword evidence="4 10" id="KW-1003">Cell membrane</keyword>
<evidence type="ECO:0000256" key="10">
    <source>
        <dbReference type="PIRNR" id="PIRNR003097"/>
    </source>
</evidence>
<comment type="caution">
    <text evidence="14">The sequence shown here is derived from an EMBL/GenBank/DDBJ whole genome shotgun (WGS) entry which is preliminary data.</text>
</comment>
<dbReference type="InterPro" id="IPR003838">
    <property type="entry name" value="ABC3_permease_C"/>
</dbReference>
<keyword evidence="8 10" id="KW-0472">Membrane</keyword>
<evidence type="ECO:0000256" key="6">
    <source>
        <dbReference type="ARBA" id="ARBA00022692"/>
    </source>
</evidence>
<protein>
    <recommendedName>
        <fullName evidence="3 10">Cell division protein FtsX</fullName>
    </recommendedName>
</protein>
<evidence type="ECO:0000259" key="12">
    <source>
        <dbReference type="Pfam" id="PF02687"/>
    </source>
</evidence>
<feature type="transmembrane region" description="Helical" evidence="11">
    <location>
        <begin position="258"/>
        <end position="278"/>
    </location>
</feature>
<dbReference type="STRING" id="1817867.A3F83_01850"/>
<dbReference type="Pfam" id="PF02687">
    <property type="entry name" value="FtsX"/>
    <property type="match status" value="1"/>
</dbReference>
<dbReference type="Proteomes" id="UP000179129">
    <property type="component" value="Unassembled WGS sequence"/>
</dbReference>
<dbReference type="Gene3D" id="3.30.70.3040">
    <property type="match status" value="1"/>
</dbReference>
<evidence type="ECO:0000256" key="9">
    <source>
        <dbReference type="ARBA" id="ARBA00023306"/>
    </source>
</evidence>
<feature type="domain" description="FtsX extracellular" evidence="13">
    <location>
        <begin position="54"/>
        <end position="150"/>
    </location>
</feature>
<evidence type="ECO:0000256" key="1">
    <source>
        <dbReference type="ARBA" id="ARBA00004651"/>
    </source>
</evidence>
<dbReference type="GO" id="GO:0005886">
    <property type="term" value="C:plasma membrane"/>
    <property type="evidence" value="ECO:0007669"/>
    <property type="project" value="UniProtKB-SubCell"/>
</dbReference>
<comment type="subcellular location">
    <subcellularLocation>
        <location evidence="1">Cell membrane</location>
        <topology evidence="1">Multi-pass membrane protein</topology>
    </subcellularLocation>
</comment>
<dbReference type="EMBL" id="MFIX01000013">
    <property type="protein sequence ID" value="OGG06660.1"/>
    <property type="molecule type" value="Genomic_DNA"/>
</dbReference>
<dbReference type="GO" id="GO:0051301">
    <property type="term" value="P:cell division"/>
    <property type="evidence" value="ECO:0007669"/>
    <property type="project" value="UniProtKB-KW"/>
</dbReference>
<evidence type="ECO:0000256" key="7">
    <source>
        <dbReference type="ARBA" id="ARBA00022989"/>
    </source>
</evidence>
<evidence type="ECO:0000256" key="4">
    <source>
        <dbReference type="ARBA" id="ARBA00022475"/>
    </source>
</evidence>
<evidence type="ECO:0000256" key="5">
    <source>
        <dbReference type="ARBA" id="ARBA00022618"/>
    </source>
</evidence>
<accession>A0A1F5Z2I8</accession>